<dbReference type="EMBL" id="PDCK01000039">
    <property type="protein sequence ID" value="PRQ58112.1"/>
    <property type="molecule type" value="Genomic_DNA"/>
</dbReference>
<dbReference type="Pfam" id="PF04258">
    <property type="entry name" value="Peptidase_A22B"/>
    <property type="match status" value="1"/>
</dbReference>
<dbReference type="PANTHER" id="PTHR12174">
    <property type="entry name" value="SIGNAL PEPTIDE PEPTIDASE"/>
    <property type="match status" value="1"/>
</dbReference>
<dbReference type="GO" id="GO:0098554">
    <property type="term" value="C:cytoplasmic side of endoplasmic reticulum membrane"/>
    <property type="evidence" value="ECO:0007669"/>
    <property type="project" value="TreeGrafter"/>
</dbReference>
<organism evidence="3 4">
    <name type="scientific">Rosa chinensis</name>
    <name type="common">China rose</name>
    <dbReference type="NCBI Taxonomy" id="74649"/>
    <lineage>
        <taxon>Eukaryota</taxon>
        <taxon>Viridiplantae</taxon>
        <taxon>Streptophyta</taxon>
        <taxon>Embryophyta</taxon>
        <taxon>Tracheophyta</taxon>
        <taxon>Spermatophyta</taxon>
        <taxon>Magnoliopsida</taxon>
        <taxon>eudicotyledons</taxon>
        <taxon>Gunneridae</taxon>
        <taxon>Pentapetalae</taxon>
        <taxon>rosids</taxon>
        <taxon>fabids</taxon>
        <taxon>Rosales</taxon>
        <taxon>Rosaceae</taxon>
        <taxon>Rosoideae</taxon>
        <taxon>Rosoideae incertae sedis</taxon>
        <taxon>Rosa</taxon>
    </lineage>
</organism>
<dbReference type="GO" id="GO:0030660">
    <property type="term" value="C:Golgi-associated vesicle membrane"/>
    <property type="evidence" value="ECO:0007669"/>
    <property type="project" value="TreeGrafter"/>
</dbReference>
<sequence length="107" mass="12005">METVDSVIADDEIAKIRHEFDAAKQSFLKIPQALKEMLKINLEGLYDWLTNKTLRTGYFVWAMTAYGAGLLVTYVALNLMDGHGQPALLYIVPFILGTLLNLGTDER</sequence>
<comment type="caution">
    <text evidence="3">The sequence shown here is derived from an EMBL/GenBank/DDBJ whole genome shotgun (WGS) entry which is preliminary data.</text>
</comment>
<dbReference type="GO" id="GO:0005765">
    <property type="term" value="C:lysosomal membrane"/>
    <property type="evidence" value="ECO:0007669"/>
    <property type="project" value="TreeGrafter"/>
</dbReference>
<keyword evidence="2" id="KW-0472">Membrane</keyword>
<keyword evidence="2" id="KW-0812">Transmembrane</keyword>
<dbReference type="AlphaFoldDB" id="A0A2P6SHF2"/>
<keyword evidence="4" id="KW-1185">Reference proteome</keyword>
<gene>
    <name evidence="3" type="ORF">RchiOBHm_Chr1g0355661</name>
</gene>
<keyword evidence="1" id="KW-0645">Protease</keyword>
<proteinExistence type="predicted"/>
<evidence type="ECO:0000256" key="2">
    <source>
        <dbReference type="SAM" id="Phobius"/>
    </source>
</evidence>
<dbReference type="GO" id="GO:0042500">
    <property type="term" value="F:aspartic endopeptidase activity, intramembrane cleaving"/>
    <property type="evidence" value="ECO:0007669"/>
    <property type="project" value="InterPro"/>
</dbReference>
<feature type="transmembrane region" description="Helical" evidence="2">
    <location>
        <begin position="58"/>
        <end position="80"/>
    </location>
</feature>
<dbReference type="PANTHER" id="PTHR12174:SF102">
    <property type="entry name" value="SIGNAL PEPTIDE PEPTIDASE-LIKE 4"/>
    <property type="match status" value="1"/>
</dbReference>
<keyword evidence="1" id="KW-0378">Hydrolase</keyword>
<name>A0A2P6SHF2_ROSCH</name>
<feature type="transmembrane region" description="Helical" evidence="2">
    <location>
        <begin position="87"/>
        <end position="104"/>
    </location>
</feature>
<accession>A0A2P6SHF2</accession>
<reference evidence="3 4" key="1">
    <citation type="journal article" date="2018" name="Nat. Genet.">
        <title>The Rosa genome provides new insights in the design of modern roses.</title>
        <authorList>
            <person name="Bendahmane M."/>
        </authorList>
    </citation>
    <scope>NUCLEOTIDE SEQUENCE [LARGE SCALE GENOMIC DNA]</scope>
    <source>
        <strain evidence="4">cv. Old Blush</strain>
    </source>
</reference>
<protein>
    <submittedName>
        <fullName evidence="3">Putative peptidase A22B, signal peptide peptidase</fullName>
    </submittedName>
</protein>
<dbReference type="Gramene" id="PRQ58112">
    <property type="protein sequence ID" value="PRQ58112"/>
    <property type="gene ID" value="RchiOBHm_Chr1g0355661"/>
</dbReference>
<dbReference type="InterPro" id="IPR007369">
    <property type="entry name" value="Peptidase_A22B_SPP"/>
</dbReference>
<dbReference type="GO" id="GO:0098553">
    <property type="term" value="C:lumenal side of endoplasmic reticulum membrane"/>
    <property type="evidence" value="ECO:0007669"/>
    <property type="project" value="TreeGrafter"/>
</dbReference>
<keyword evidence="2" id="KW-1133">Transmembrane helix</keyword>
<evidence type="ECO:0000313" key="4">
    <source>
        <dbReference type="Proteomes" id="UP000238479"/>
    </source>
</evidence>
<evidence type="ECO:0000256" key="1">
    <source>
        <dbReference type="ARBA" id="ARBA00022670"/>
    </source>
</evidence>
<evidence type="ECO:0000313" key="3">
    <source>
        <dbReference type="EMBL" id="PRQ58112.1"/>
    </source>
</evidence>
<dbReference type="Proteomes" id="UP000238479">
    <property type="component" value="Chromosome 1"/>
</dbReference>
<dbReference type="GO" id="GO:0033619">
    <property type="term" value="P:membrane protein proteolysis"/>
    <property type="evidence" value="ECO:0007669"/>
    <property type="project" value="TreeGrafter"/>
</dbReference>